<evidence type="ECO:0000313" key="6">
    <source>
        <dbReference type="Proteomes" id="UP000198379"/>
    </source>
</evidence>
<evidence type="ECO:0000259" key="4">
    <source>
        <dbReference type="Pfam" id="PF22624"/>
    </source>
</evidence>
<proteinExistence type="inferred from homology"/>
<dbReference type="InterPro" id="IPR055066">
    <property type="entry name" value="AASDHPPT_N"/>
</dbReference>
<dbReference type="Pfam" id="PF01648">
    <property type="entry name" value="ACPS"/>
    <property type="match status" value="1"/>
</dbReference>
<dbReference type="Proteomes" id="UP000198379">
    <property type="component" value="Unassembled WGS sequence"/>
</dbReference>
<protein>
    <submittedName>
        <fullName evidence="5">4'-phosphopantetheinyl transferase</fullName>
    </submittedName>
</protein>
<dbReference type="Gene3D" id="3.90.470.20">
    <property type="entry name" value="4'-phosphopantetheinyl transferase domain"/>
    <property type="match status" value="2"/>
</dbReference>
<gene>
    <name evidence="5" type="ORF">SAMN06265376_11366</name>
</gene>
<dbReference type="GO" id="GO:0005829">
    <property type="term" value="C:cytosol"/>
    <property type="evidence" value="ECO:0007669"/>
    <property type="project" value="TreeGrafter"/>
</dbReference>
<comment type="similarity">
    <text evidence="1">Belongs to the P-Pant transferase superfamily. Gsp/Sfp/HetI/AcpT family.</text>
</comment>
<reference evidence="5 6" key="1">
    <citation type="submission" date="2017-06" db="EMBL/GenBank/DDBJ databases">
        <authorList>
            <person name="Kim H.J."/>
            <person name="Triplett B.A."/>
        </authorList>
    </citation>
    <scope>NUCLEOTIDE SEQUENCE [LARGE SCALE GENOMIC DNA]</scope>
    <source>
        <strain evidence="5 6">DSM 25597</strain>
    </source>
</reference>
<dbReference type="AlphaFoldDB" id="A0A239E2H6"/>
<dbReference type="Pfam" id="PF22624">
    <property type="entry name" value="AASDHPPT_N"/>
    <property type="match status" value="1"/>
</dbReference>
<dbReference type="GO" id="GO:0000287">
    <property type="term" value="F:magnesium ion binding"/>
    <property type="evidence" value="ECO:0007669"/>
    <property type="project" value="InterPro"/>
</dbReference>
<organism evidence="5 6">
    <name type="scientific">Dokdonia pacifica</name>
    <dbReference type="NCBI Taxonomy" id="1627892"/>
    <lineage>
        <taxon>Bacteria</taxon>
        <taxon>Pseudomonadati</taxon>
        <taxon>Bacteroidota</taxon>
        <taxon>Flavobacteriia</taxon>
        <taxon>Flavobacteriales</taxon>
        <taxon>Flavobacteriaceae</taxon>
        <taxon>Dokdonia</taxon>
    </lineage>
</organism>
<sequence>MITKNSTYSVAFSDFKSIPQIDLKEDEYYLFQYSTENGIDQNSLKYYLDFLPQGFKEEVLKYRRWDDRYNCLFGKLMIYLGATMFGNDSFEFNKILKDSYGKPFMEDSNFNFNISHSGNTVVCVFSKQEVGVDIEEINDIDYDLFENVFTPKELQDIKDNGLDTFYEYWTKKESVIKAIGKGMSIPLTEIKIDKESTTYNDNTWYTKSFKMDNKYCSITSKSKFKNAQDMHVVF</sequence>
<evidence type="ECO:0000313" key="5">
    <source>
        <dbReference type="EMBL" id="SNS38886.1"/>
    </source>
</evidence>
<accession>A0A239E2H6</accession>
<dbReference type="GO" id="GO:0008897">
    <property type="term" value="F:holo-[acyl-carrier-protein] synthase activity"/>
    <property type="evidence" value="ECO:0007669"/>
    <property type="project" value="InterPro"/>
</dbReference>
<dbReference type="PANTHER" id="PTHR12215">
    <property type="entry name" value="PHOSPHOPANTETHEINE TRANSFERASE"/>
    <property type="match status" value="1"/>
</dbReference>
<dbReference type="PANTHER" id="PTHR12215:SF10">
    <property type="entry name" value="L-AMINOADIPATE-SEMIALDEHYDE DEHYDROGENASE-PHOSPHOPANTETHEINYL TRANSFERASE"/>
    <property type="match status" value="1"/>
</dbReference>
<dbReference type="SUPFAM" id="SSF56214">
    <property type="entry name" value="4'-phosphopantetheinyl transferase"/>
    <property type="match status" value="2"/>
</dbReference>
<name>A0A239E2H6_9FLAO</name>
<evidence type="ECO:0000256" key="2">
    <source>
        <dbReference type="ARBA" id="ARBA00022679"/>
    </source>
</evidence>
<feature type="domain" description="4'-phosphopantetheinyl transferase N-terminal" evidence="4">
    <location>
        <begin position="43"/>
        <end position="124"/>
    </location>
</feature>
<dbReference type="GO" id="GO:0019878">
    <property type="term" value="P:lysine biosynthetic process via aminoadipic acid"/>
    <property type="evidence" value="ECO:0007669"/>
    <property type="project" value="TreeGrafter"/>
</dbReference>
<feature type="domain" description="4'-phosphopantetheinyl transferase" evidence="3">
    <location>
        <begin position="130"/>
        <end position="210"/>
    </location>
</feature>
<evidence type="ECO:0000256" key="1">
    <source>
        <dbReference type="ARBA" id="ARBA00010990"/>
    </source>
</evidence>
<keyword evidence="2 5" id="KW-0808">Transferase</keyword>
<dbReference type="InterPro" id="IPR037143">
    <property type="entry name" value="4-PPantetheinyl_Trfase_dom_sf"/>
</dbReference>
<keyword evidence="6" id="KW-1185">Reference proteome</keyword>
<dbReference type="InterPro" id="IPR008278">
    <property type="entry name" value="4-PPantetheinyl_Trfase_dom"/>
</dbReference>
<dbReference type="InterPro" id="IPR050559">
    <property type="entry name" value="P-Pant_transferase_sf"/>
</dbReference>
<evidence type="ECO:0000259" key="3">
    <source>
        <dbReference type="Pfam" id="PF01648"/>
    </source>
</evidence>
<dbReference type="OrthoDB" id="9808281at2"/>
<dbReference type="RefSeq" id="WP_089374023.1">
    <property type="nucleotide sequence ID" value="NZ_BMEP01000004.1"/>
</dbReference>
<dbReference type="EMBL" id="FZNY01000013">
    <property type="protein sequence ID" value="SNS38886.1"/>
    <property type="molecule type" value="Genomic_DNA"/>
</dbReference>